<evidence type="ECO:0000256" key="4">
    <source>
        <dbReference type="ARBA" id="ARBA00022723"/>
    </source>
</evidence>
<organism evidence="9 10">
    <name type="scientific">Candidatus Gottesmanbacteria bacterium RBG_16_37_8</name>
    <dbReference type="NCBI Taxonomy" id="1798371"/>
    <lineage>
        <taxon>Bacteria</taxon>
        <taxon>Candidatus Gottesmaniibacteriota</taxon>
    </lineage>
</organism>
<protein>
    <recommendedName>
        <fullName evidence="8">PIN domain-containing protein</fullName>
    </recommendedName>
</protein>
<dbReference type="InterPro" id="IPR029060">
    <property type="entry name" value="PIN-like_dom_sf"/>
</dbReference>
<evidence type="ECO:0000256" key="7">
    <source>
        <dbReference type="ARBA" id="ARBA00038093"/>
    </source>
</evidence>
<accession>A0A1F5YSJ1</accession>
<comment type="caution">
    <text evidence="9">The sequence shown here is derived from an EMBL/GenBank/DDBJ whole genome shotgun (WGS) entry which is preliminary data.</text>
</comment>
<dbReference type="PANTHER" id="PTHR33653">
    <property type="entry name" value="RIBONUCLEASE VAPC2"/>
    <property type="match status" value="1"/>
</dbReference>
<keyword evidence="3" id="KW-0540">Nuclease</keyword>
<dbReference type="AlphaFoldDB" id="A0A1F5YSJ1"/>
<comment type="similarity">
    <text evidence="7">Belongs to the PINc/VapC protein family.</text>
</comment>
<reference evidence="9 10" key="1">
    <citation type="journal article" date="2016" name="Nat. Commun.">
        <title>Thousands of microbial genomes shed light on interconnected biogeochemical processes in an aquifer system.</title>
        <authorList>
            <person name="Anantharaman K."/>
            <person name="Brown C.T."/>
            <person name="Hug L.A."/>
            <person name="Sharon I."/>
            <person name="Castelle C.J."/>
            <person name="Probst A.J."/>
            <person name="Thomas B.C."/>
            <person name="Singh A."/>
            <person name="Wilkins M.J."/>
            <person name="Karaoz U."/>
            <person name="Brodie E.L."/>
            <person name="Williams K.H."/>
            <person name="Hubbard S.S."/>
            <person name="Banfield J.F."/>
        </authorList>
    </citation>
    <scope>NUCLEOTIDE SEQUENCE [LARGE SCALE GENOMIC DNA]</scope>
</reference>
<keyword evidence="2" id="KW-1277">Toxin-antitoxin system</keyword>
<evidence type="ECO:0000256" key="3">
    <source>
        <dbReference type="ARBA" id="ARBA00022722"/>
    </source>
</evidence>
<dbReference type="GO" id="GO:0004518">
    <property type="term" value="F:nuclease activity"/>
    <property type="evidence" value="ECO:0007669"/>
    <property type="project" value="UniProtKB-KW"/>
</dbReference>
<dbReference type="Pfam" id="PF01850">
    <property type="entry name" value="PIN"/>
    <property type="match status" value="1"/>
</dbReference>
<dbReference type="Proteomes" id="UP000176665">
    <property type="component" value="Unassembled WGS sequence"/>
</dbReference>
<dbReference type="InterPro" id="IPR050556">
    <property type="entry name" value="Type_II_TA_system_RNase"/>
</dbReference>
<sequence>MKYLLDTDVIINHIRGKKAIDKKVISEGSTISIISYGELLYGACKSKNKEKSLNLISSFLNDLSIKIINLDEKIMREYAEVKTALEKIGNRLDEFDLLIGITAKLNSLTLKTGNIKHYQRIPGLKVV</sequence>
<dbReference type="GO" id="GO:0046872">
    <property type="term" value="F:metal ion binding"/>
    <property type="evidence" value="ECO:0007669"/>
    <property type="project" value="UniProtKB-KW"/>
</dbReference>
<evidence type="ECO:0000256" key="6">
    <source>
        <dbReference type="ARBA" id="ARBA00022842"/>
    </source>
</evidence>
<evidence type="ECO:0000256" key="5">
    <source>
        <dbReference type="ARBA" id="ARBA00022801"/>
    </source>
</evidence>
<dbReference type="InterPro" id="IPR002716">
    <property type="entry name" value="PIN_dom"/>
</dbReference>
<dbReference type="STRING" id="1798371.A2W14_05210"/>
<keyword evidence="5" id="KW-0378">Hydrolase</keyword>
<evidence type="ECO:0000259" key="8">
    <source>
        <dbReference type="Pfam" id="PF01850"/>
    </source>
</evidence>
<evidence type="ECO:0000313" key="9">
    <source>
        <dbReference type="EMBL" id="OGG03075.1"/>
    </source>
</evidence>
<evidence type="ECO:0000256" key="1">
    <source>
        <dbReference type="ARBA" id="ARBA00001946"/>
    </source>
</evidence>
<comment type="cofactor">
    <cofactor evidence="1">
        <name>Mg(2+)</name>
        <dbReference type="ChEBI" id="CHEBI:18420"/>
    </cofactor>
</comment>
<evidence type="ECO:0000313" key="10">
    <source>
        <dbReference type="Proteomes" id="UP000176665"/>
    </source>
</evidence>
<keyword evidence="6" id="KW-0460">Magnesium</keyword>
<dbReference type="SUPFAM" id="SSF88723">
    <property type="entry name" value="PIN domain-like"/>
    <property type="match status" value="1"/>
</dbReference>
<dbReference type="GO" id="GO:0016787">
    <property type="term" value="F:hydrolase activity"/>
    <property type="evidence" value="ECO:0007669"/>
    <property type="project" value="UniProtKB-KW"/>
</dbReference>
<gene>
    <name evidence="9" type="ORF">A2W14_05210</name>
</gene>
<keyword evidence="4" id="KW-0479">Metal-binding</keyword>
<proteinExistence type="inferred from homology"/>
<dbReference type="EMBL" id="MFJA01000040">
    <property type="protein sequence ID" value="OGG03075.1"/>
    <property type="molecule type" value="Genomic_DNA"/>
</dbReference>
<dbReference type="Gene3D" id="3.40.50.1010">
    <property type="entry name" value="5'-nuclease"/>
    <property type="match status" value="1"/>
</dbReference>
<evidence type="ECO:0000256" key="2">
    <source>
        <dbReference type="ARBA" id="ARBA00022649"/>
    </source>
</evidence>
<feature type="domain" description="PIN" evidence="8">
    <location>
        <begin position="3"/>
        <end position="110"/>
    </location>
</feature>
<name>A0A1F5YSJ1_9BACT</name>
<dbReference type="CDD" id="cd09881">
    <property type="entry name" value="PIN_VapC4-5_FitB-like"/>
    <property type="match status" value="1"/>
</dbReference>
<dbReference type="PANTHER" id="PTHR33653:SF1">
    <property type="entry name" value="RIBONUCLEASE VAPC2"/>
    <property type="match status" value="1"/>
</dbReference>